<feature type="compositionally biased region" description="Basic and acidic residues" evidence="1">
    <location>
        <begin position="30"/>
        <end position="40"/>
    </location>
</feature>
<reference evidence="2" key="1">
    <citation type="journal article" date="2014" name="Int. J. Syst. Evol. Microbiol.">
        <title>Complete genome sequence of Corynebacterium casei LMG S-19264T (=DSM 44701T), isolated from a smear-ripened cheese.</title>
        <authorList>
            <consortium name="US DOE Joint Genome Institute (JGI-PGF)"/>
            <person name="Walter F."/>
            <person name="Albersmeier A."/>
            <person name="Kalinowski J."/>
            <person name="Ruckert C."/>
        </authorList>
    </citation>
    <scope>NUCLEOTIDE SEQUENCE</scope>
    <source>
        <strain evidence="2">JCM 4790</strain>
    </source>
</reference>
<sequence length="51" mass="5513">MNTTRNTPRTPLRRADVPRLDGRPATSPRGGREAALHFDEDGGLAGGRRGE</sequence>
<evidence type="ECO:0000313" key="2">
    <source>
        <dbReference type="EMBL" id="GGY19146.1"/>
    </source>
</evidence>
<dbReference type="AlphaFoldDB" id="A0A918UA34"/>
<gene>
    <name evidence="2" type="ORF">GCM10010358_82620</name>
</gene>
<reference evidence="2" key="2">
    <citation type="submission" date="2020-09" db="EMBL/GenBank/DDBJ databases">
        <authorList>
            <person name="Sun Q."/>
            <person name="Ohkuma M."/>
        </authorList>
    </citation>
    <scope>NUCLEOTIDE SEQUENCE</scope>
    <source>
        <strain evidence="2">JCM 4790</strain>
    </source>
</reference>
<dbReference type="EMBL" id="BMVU01000142">
    <property type="protein sequence ID" value="GGY19146.1"/>
    <property type="molecule type" value="Genomic_DNA"/>
</dbReference>
<name>A0A918UA34_9ACTN</name>
<feature type="region of interest" description="Disordered" evidence="1">
    <location>
        <begin position="1"/>
        <end position="51"/>
    </location>
</feature>
<organism evidence="2 3">
    <name type="scientific">Streptomyces minutiscleroticus</name>
    <dbReference type="NCBI Taxonomy" id="68238"/>
    <lineage>
        <taxon>Bacteria</taxon>
        <taxon>Bacillati</taxon>
        <taxon>Actinomycetota</taxon>
        <taxon>Actinomycetes</taxon>
        <taxon>Kitasatosporales</taxon>
        <taxon>Streptomycetaceae</taxon>
        <taxon>Streptomyces</taxon>
    </lineage>
</organism>
<evidence type="ECO:0000313" key="3">
    <source>
        <dbReference type="Proteomes" id="UP000619244"/>
    </source>
</evidence>
<proteinExistence type="predicted"/>
<evidence type="ECO:0000256" key="1">
    <source>
        <dbReference type="SAM" id="MobiDB-lite"/>
    </source>
</evidence>
<dbReference type="Proteomes" id="UP000619244">
    <property type="component" value="Unassembled WGS sequence"/>
</dbReference>
<keyword evidence="3" id="KW-1185">Reference proteome</keyword>
<feature type="compositionally biased region" description="Low complexity" evidence="1">
    <location>
        <begin position="1"/>
        <end position="10"/>
    </location>
</feature>
<feature type="compositionally biased region" description="Basic and acidic residues" evidence="1">
    <location>
        <begin position="13"/>
        <end position="22"/>
    </location>
</feature>
<protein>
    <submittedName>
        <fullName evidence="2">Uncharacterized protein</fullName>
    </submittedName>
</protein>
<comment type="caution">
    <text evidence="2">The sequence shown here is derived from an EMBL/GenBank/DDBJ whole genome shotgun (WGS) entry which is preliminary data.</text>
</comment>
<accession>A0A918UA34</accession>